<dbReference type="GO" id="GO:0015288">
    <property type="term" value="F:porin activity"/>
    <property type="evidence" value="ECO:0007669"/>
    <property type="project" value="TreeGrafter"/>
</dbReference>
<dbReference type="PANTHER" id="PTHR30026">
    <property type="entry name" value="OUTER MEMBRANE PROTEIN TOLC"/>
    <property type="match status" value="1"/>
</dbReference>
<evidence type="ECO:0000313" key="8">
    <source>
        <dbReference type="EMBL" id="RYJ63092.1"/>
    </source>
</evidence>
<sequence>MDAGDRPISRSYGRAVTQTVSQTLPMTYLPYAKTTLALVAALSLTACAQLEPRPLTEQTLIDQNRADQQSAQQDVEPIIGALTLDEAMARALKYNLDRRARLLEQALAFQQYDVSRYDMLPKLLAQAGYSSRDNDKISQSRNAEDGSLSQSRFISQDRDHTVSSLALSWNMLDLGVGYYGARQQADRALVAGEKRRKAMHLLMQDVRTAFWRAVSAQKLGSEVRAATQMAEEALADARQAEAERLRNPLDSLRYQRQVLENLRLLEAIEQELSTAQTELALLINAPLGQPITLVEPAFELDRQALAVPVAVMEDTALGANADLREAHYNARIAREETRKTLVRLFPSLNFSYGLNYDTDSYLVNRQWNEAGVQLSFNLFNLLTGPGQLKLAEAGVALADQRRVSMQMAVLAQVHLARQQLANAQHQFSRADAIWTIDRRISEHMDNREAMQVQSKLDRVANQTTTILSLLRRYQALAQAQTAEARLQATLGVEPEIGSVGDLTLAELTRTLAAGHGNWQTLARRDGQESSR</sequence>
<evidence type="ECO:0000256" key="7">
    <source>
        <dbReference type="SAM" id="MobiDB-lite"/>
    </source>
</evidence>
<accession>A0A482UHM1</accession>
<feature type="region of interest" description="Disordered" evidence="7">
    <location>
        <begin position="131"/>
        <end position="153"/>
    </location>
</feature>
<keyword evidence="2" id="KW-1134">Transmembrane beta strand</keyword>
<keyword evidence="5" id="KW-0998">Cell outer membrane</keyword>
<dbReference type="InterPro" id="IPR051906">
    <property type="entry name" value="TolC-like"/>
</dbReference>
<feature type="coiled-coil region" evidence="6">
    <location>
        <begin position="223"/>
        <end position="285"/>
    </location>
</feature>
<dbReference type="SUPFAM" id="SSF56954">
    <property type="entry name" value="Outer membrane efflux proteins (OEP)"/>
    <property type="match status" value="1"/>
</dbReference>
<keyword evidence="3" id="KW-0812">Transmembrane</keyword>
<dbReference type="PANTHER" id="PTHR30026:SF20">
    <property type="entry name" value="OUTER MEMBRANE PROTEIN TOLC"/>
    <property type="match status" value="1"/>
</dbReference>
<evidence type="ECO:0000256" key="3">
    <source>
        <dbReference type="ARBA" id="ARBA00022692"/>
    </source>
</evidence>
<evidence type="ECO:0000313" key="9">
    <source>
        <dbReference type="Proteomes" id="UP000282800"/>
    </source>
</evidence>
<evidence type="ECO:0000256" key="6">
    <source>
        <dbReference type="SAM" id="Coils"/>
    </source>
</evidence>
<evidence type="ECO:0000256" key="4">
    <source>
        <dbReference type="ARBA" id="ARBA00023136"/>
    </source>
</evidence>
<dbReference type="Proteomes" id="UP000282800">
    <property type="component" value="Unassembled WGS sequence"/>
</dbReference>
<feature type="compositionally biased region" description="Basic and acidic residues" evidence="7">
    <location>
        <begin position="132"/>
        <end position="144"/>
    </location>
</feature>
<evidence type="ECO:0000256" key="5">
    <source>
        <dbReference type="ARBA" id="ARBA00023237"/>
    </source>
</evidence>
<dbReference type="Gene3D" id="1.20.1600.10">
    <property type="entry name" value="Outer membrane efflux proteins (OEP)"/>
    <property type="match status" value="1"/>
</dbReference>
<evidence type="ECO:0000256" key="1">
    <source>
        <dbReference type="ARBA" id="ARBA00004442"/>
    </source>
</evidence>
<dbReference type="EMBL" id="RWYU02000003">
    <property type="protein sequence ID" value="RYJ63092.1"/>
    <property type="molecule type" value="Genomic_DNA"/>
</dbReference>
<dbReference type="AlphaFoldDB" id="A0A482UHM1"/>
<evidence type="ECO:0000256" key="2">
    <source>
        <dbReference type="ARBA" id="ARBA00022452"/>
    </source>
</evidence>
<comment type="subcellular location">
    <subcellularLocation>
        <location evidence="1">Cell outer membrane</location>
    </subcellularLocation>
</comment>
<gene>
    <name evidence="8" type="ORF">EJA06_007760</name>
</gene>
<dbReference type="GO" id="GO:0015562">
    <property type="term" value="F:efflux transmembrane transporter activity"/>
    <property type="evidence" value="ECO:0007669"/>
    <property type="project" value="InterPro"/>
</dbReference>
<dbReference type="GO" id="GO:1990281">
    <property type="term" value="C:efflux pump complex"/>
    <property type="evidence" value="ECO:0007669"/>
    <property type="project" value="TreeGrafter"/>
</dbReference>
<reference evidence="8 9" key="1">
    <citation type="submission" date="2019-01" db="EMBL/GenBank/DDBJ databases">
        <title>High-quality draft genome of. Pseudomonas songnenensis str. L103, a full-fledged denitrifier isolated from 100 meters deep aquifer in a heavily nitrogen fertilized agricultural area.</title>
        <authorList>
            <person name="Liu M."/>
            <person name="Liu B."/>
        </authorList>
    </citation>
    <scope>NUCLEOTIDE SEQUENCE [LARGE SCALE GENOMIC DNA]</scope>
    <source>
        <strain evidence="8 9">L103</strain>
    </source>
</reference>
<name>A0A482UHM1_9PSED</name>
<organism evidence="8 9">
    <name type="scientific">Pseudomonas songnenensis</name>
    <dbReference type="NCBI Taxonomy" id="1176259"/>
    <lineage>
        <taxon>Bacteria</taxon>
        <taxon>Pseudomonadati</taxon>
        <taxon>Pseudomonadota</taxon>
        <taxon>Gammaproteobacteria</taxon>
        <taxon>Pseudomonadales</taxon>
        <taxon>Pseudomonadaceae</taxon>
        <taxon>Pseudomonas</taxon>
    </lineage>
</organism>
<proteinExistence type="predicted"/>
<keyword evidence="4" id="KW-0472">Membrane</keyword>
<dbReference type="OrthoDB" id="9764652at2"/>
<protein>
    <submittedName>
        <fullName evidence="8">TolC family protein</fullName>
    </submittedName>
</protein>
<comment type="caution">
    <text evidence="8">The sequence shown here is derived from an EMBL/GenBank/DDBJ whole genome shotgun (WGS) entry which is preliminary data.</text>
</comment>
<dbReference type="GO" id="GO:0009279">
    <property type="term" value="C:cell outer membrane"/>
    <property type="evidence" value="ECO:0007669"/>
    <property type="project" value="UniProtKB-SubCell"/>
</dbReference>
<keyword evidence="6" id="KW-0175">Coiled coil</keyword>